<feature type="transmembrane region" description="Helical" evidence="5">
    <location>
        <begin position="41"/>
        <end position="62"/>
    </location>
</feature>
<dbReference type="Pfam" id="PF00892">
    <property type="entry name" value="EamA"/>
    <property type="match status" value="2"/>
</dbReference>
<comment type="subcellular location">
    <subcellularLocation>
        <location evidence="1">Membrane</location>
        <topology evidence="1">Multi-pass membrane protein</topology>
    </subcellularLocation>
</comment>
<evidence type="ECO:0000256" key="1">
    <source>
        <dbReference type="ARBA" id="ARBA00004141"/>
    </source>
</evidence>
<accession>A0ABR7QXY5</accession>
<keyword evidence="8" id="KW-1185">Reference proteome</keyword>
<dbReference type="EMBL" id="JABURY010000016">
    <property type="protein sequence ID" value="MBC9131064.1"/>
    <property type="molecule type" value="Genomic_DNA"/>
</dbReference>
<feature type="domain" description="EamA" evidence="6">
    <location>
        <begin position="158"/>
        <end position="292"/>
    </location>
</feature>
<feature type="transmembrane region" description="Helical" evidence="5">
    <location>
        <begin position="187"/>
        <end position="208"/>
    </location>
</feature>
<evidence type="ECO:0000259" key="6">
    <source>
        <dbReference type="Pfam" id="PF00892"/>
    </source>
</evidence>
<feature type="transmembrane region" description="Helical" evidence="5">
    <location>
        <begin position="12"/>
        <end position="35"/>
    </location>
</feature>
<sequence>MNKKNFFNSKFVIFLLFIIVCLTWGTTWIGIKIAVETVNPLLAAGLRFVIAFPFLILITIFAKSPILFPKKTGHFFILLTIFYFTIPYYLISFGEQYVSSGLTSLLFSTMPIFSILFAKIILKDKIFINQLIGISVGFLCLIYILISEGLVISYTDFLGVISILLAALMHGFLYVYSKKAGEGINVFTFNTLPIGVAGIMLCLLSFYFEDNHFQNISLNSWLALIYLGIFASVGGFIAYFFLLKRMSPVILSFIFIIFPVVAIFISSIYDNKIISTNFIICTFIMLCGFAITKLPIDFLKKKMHKV</sequence>
<feature type="transmembrane region" description="Helical" evidence="5">
    <location>
        <begin position="152"/>
        <end position="175"/>
    </location>
</feature>
<dbReference type="InterPro" id="IPR050638">
    <property type="entry name" value="AA-Vitamin_Transporters"/>
</dbReference>
<feature type="transmembrane region" description="Helical" evidence="5">
    <location>
        <begin position="126"/>
        <end position="146"/>
    </location>
</feature>
<comment type="caution">
    <text evidence="7">The sequence shown here is derived from an EMBL/GenBank/DDBJ whole genome shotgun (WGS) entry which is preliminary data.</text>
</comment>
<name>A0ABR7QXY5_9GAMM</name>
<dbReference type="InterPro" id="IPR037185">
    <property type="entry name" value="EmrE-like"/>
</dbReference>
<protein>
    <submittedName>
        <fullName evidence="7">EamA family transporter</fullName>
    </submittedName>
</protein>
<dbReference type="RefSeq" id="WP_187755513.1">
    <property type="nucleotide sequence ID" value="NZ_JABURY010000016.1"/>
</dbReference>
<evidence type="ECO:0000313" key="8">
    <source>
        <dbReference type="Proteomes" id="UP000651208"/>
    </source>
</evidence>
<gene>
    <name evidence="7" type="ORF">FcAc13_07045</name>
</gene>
<evidence type="ECO:0000256" key="4">
    <source>
        <dbReference type="ARBA" id="ARBA00023136"/>
    </source>
</evidence>
<evidence type="ECO:0000256" key="5">
    <source>
        <dbReference type="SAM" id="Phobius"/>
    </source>
</evidence>
<dbReference type="PANTHER" id="PTHR32322">
    <property type="entry name" value="INNER MEMBRANE TRANSPORTER"/>
    <property type="match status" value="1"/>
</dbReference>
<keyword evidence="4 5" id="KW-0472">Membrane</keyword>
<feature type="transmembrane region" description="Helical" evidence="5">
    <location>
        <begin position="74"/>
        <end position="91"/>
    </location>
</feature>
<organism evidence="7 8">
    <name type="scientific">Frischella japonica</name>
    <dbReference type="NCBI Taxonomy" id="2741544"/>
    <lineage>
        <taxon>Bacteria</taxon>
        <taxon>Pseudomonadati</taxon>
        <taxon>Pseudomonadota</taxon>
        <taxon>Gammaproteobacteria</taxon>
        <taxon>Orbales</taxon>
        <taxon>Orbaceae</taxon>
        <taxon>Frischella</taxon>
    </lineage>
</organism>
<reference evidence="7 8" key="1">
    <citation type="submission" date="2020-06" db="EMBL/GenBank/DDBJ databases">
        <title>Frischella cerana isolated from Apis cerana gut homogenate.</title>
        <authorList>
            <person name="Wolter L.A."/>
            <person name="Suenami S."/>
            <person name="Miyazaki R."/>
        </authorList>
    </citation>
    <scope>NUCLEOTIDE SEQUENCE [LARGE SCALE GENOMIC DNA]</scope>
    <source>
        <strain evidence="7 8">Ac13</strain>
    </source>
</reference>
<feature type="domain" description="EamA" evidence="6">
    <location>
        <begin position="14"/>
        <end position="145"/>
    </location>
</feature>
<evidence type="ECO:0000313" key="7">
    <source>
        <dbReference type="EMBL" id="MBC9131064.1"/>
    </source>
</evidence>
<dbReference type="Proteomes" id="UP000651208">
    <property type="component" value="Unassembled WGS sequence"/>
</dbReference>
<keyword evidence="3 5" id="KW-1133">Transmembrane helix</keyword>
<feature type="transmembrane region" description="Helical" evidence="5">
    <location>
        <begin position="220"/>
        <end position="242"/>
    </location>
</feature>
<dbReference type="InterPro" id="IPR000620">
    <property type="entry name" value="EamA_dom"/>
</dbReference>
<keyword evidence="2 5" id="KW-0812">Transmembrane</keyword>
<evidence type="ECO:0000256" key="3">
    <source>
        <dbReference type="ARBA" id="ARBA00022989"/>
    </source>
</evidence>
<evidence type="ECO:0000256" key="2">
    <source>
        <dbReference type="ARBA" id="ARBA00022692"/>
    </source>
</evidence>
<feature type="transmembrane region" description="Helical" evidence="5">
    <location>
        <begin position="275"/>
        <end position="296"/>
    </location>
</feature>
<dbReference type="PANTHER" id="PTHR32322:SF14">
    <property type="entry name" value="PROTEIN PAGO"/>
    <property type="match status" value="1"/>
</dbReference>
<feature type="transmembrane region" description="Helical" evidence="5">
    <location>
        <begin position="249"/>
        <end position="269"/>
    </location>
</feature>
<dbReference type="SUPFAM" id="SSF103481">
    <property type="entry name" value="Multidrug resistance efflux transporter EmrE"/>
    <property type="match status" value="2"/>
</dbReference>
<feature type="transmembrane region" description="Helical" evidence="5">
    <location>
        <begin position="97"/>
        <end position="117"/>
    </location>
</feature>
<proteinExistence type="predicted"/>